<gene>
    <name evidence="2" type="ORF">GCM10015535_43790</name>
</gene>
<accession>A0ABQ2W416</accession>
<comment type="caution">
    <text evidence="2">The sequence shown here is derived from an EMBL/GenBank/DDBJ whole genome shotgun (WGS) entry which is preliminary data.</text>
</comment>
<organism evidence="2 3">
    <name type="scientific">Streptomyces gelaticus</name>
    <dbReference type="NCBI Taxonomy" id="285446"/>
    <lineage>
        <taxon>Bacteria</taxon>
        <taxon>Bacillati</taxon>
        <taxon>Actinomycetota</taxon>
        <taxon>Actinomycetes</taxon>
        <taxon>Kitasatosporales</taxon>
        <taxon>Streptomycetaceae</taxon>
        <taxon>Streptomyces</taxon>
    </lineage>
</organism>
<evidence type="ECO:0000313" key="3">
    <source>
        <dbReference type="Proteomes" id="UP000660675"/>
    </source>
</evidence>
<reference evidence="3" key="1">
    <citation type="journal article" date="2019" name="Int. J. Syst. Evol. Microbiol.">
        <title>The Global Catalogue of Microorganisms (GCM) 10K type strain sequencing project: providing services to taxonomists for standard genome sequencing and annotation.</title>
        <authorList>
            <consortium name="The Broad Institute Genomics Platform"/>
            <consortium name="The Broad Institute Genome Sequencing Center for Infectious Disease"/>
            <person name="Wu L."/>
            <person name="Ma J."/>
        </authorList>
    </citation>
    <scope>NUCLEOTIDE SEQUENCE [LARGE SCALE GENOMIC DNA]</scope>
    <source>
        <strain evidence="3">JCM 4376</strain>
    </source>
</reference>
<evidence type="ECO:0000313" key="2">
    <source>
        <dbReference type="EMBL" id="GGV89605.1"/>
    </source>
</evidence>
<feature type="region of interest" description="Disordered" evidence="1">
    <location>
        <begin position="42"/>
        <end position="71"/>
    </location>
</feature>
<name>A0ABQ2W416_9ACTN</name>
<sequence length="71" mass="7667">MIHWIELNEAPVSSRMLGMAILTIVTSTRSMKAAVITMASAIQRRRSDGSEDSAGADAVDGRDEEEVMGRS</sequence>
<protein>
    <submittedName>
        <fullName evidence="2">Uncharacterized protein</fullName>
    </submittedName>
</protein>
<evidence type="ECO:0000256" key="1">
    <source>
        <dbReference type="SAM" id="MobiDB-lite"/>
    </source>
</evidence>
<dbReference type="EMBL" id="BMTF01000015">
    <property type="protein sequence ID" value="GGV89605.1"/>
    <property type="molecule type" value="Genomic_DNA"/>
</dbReference>
<dbReference type="Proteomes" id="UP000660675">
    <property type="component" value="Unassembled WGS sequence"/>
</dbReference>
<proteinExistence type="predicted"/>
<feature type="compositionally biased region" description="Acidic residues" evidence="1">
    <location>
        <begin position="62"/>
        <end position="71"/>
    </location>
</feature>
<keyword evidence="3" id="KW-1185">Reference proteome</keyword>